<dbReference type="AlphaFoldDB" id="A0AAD3E0X9"/>
<protein>
    <submittedName>
        <fullName evidence="2">Uncharacterized protein</fullName>
    </submittedName>
</protein>
<gene>
    <name evidence="2" type="ORF">Agub_g14100</name>
</gene>
<feature type="compositionally biased region" description="Basic and acidic residues" evidence="1">
    <location>
        <begin position="110"/>
        <end position="121"/>
    </location>
</feature>
<evidence type="ECO:0000313" key="3">
    <source>
        <dbReference type="Proteomes" id="UP001054857"/>
    </source>
</evidence>
<reference evidence="2 3" key="1">
    <citation type="journal article" date="2021" name="Sci. Rep.">
        <title>Genome sequencing of the multicellular alga Astrephomene provides insights into convergent evolution of germ-soma differentiation.</title>
        <authorList>
            <person name="Yamashita S."/>
            <person name="Yamamoto K."/>
            <person name="Matsuzaki R."/>
            <person name="Suzuki S."/>
            <person name="Yamaguchi H."/>
            <person name="Hirooka S."/>
            <person name="Minakuchi Y."/>
            <person name="Miyagishima S."/>
            <person name="Kawachi M."/>
            <person name="Toyoda A."/>
            <person name="Nozaki H."/>
        </authorList>
    </citation>
    <scope>NUCLEOTIDE SEQUENCE [LARGE SCALE GENOMIC DNA]</scope>
    <source>
        <strain evidence="2 3">NIES-4017</strain>
    </source>
</reference>
<name>A0AAD3E0X9_9CHLO</name>
<accession>A0AAD3E0X9</accession>
<dbReference type="Proteomes" id="UP001054857">
    <property type="component" value="Unassembled WGS sequence"/>
</dbReference>
<proteinExistence type="predicted"/>
<comment type="caution">
    <text evidence="2">The sequence shown here is derived from an EMBL/GenBank/DDBJ whole genome shotgun (WGS) entry which is preliminary data.</text>
</comment>
<keyword evidence="3" id="KW-1185">Reference proteome</keyword>
<dbReference type="EMBL" id="BMAR01000053">
    <property type="protein sequence ID" value="GFR51671.1"/>
    <property type="molecule type" value="Genomic_DNA"/>
</dbReference>
<evidence type="ECO:0000313" key="2">
    <source>
        <dbReference type="EMBL" id="GFR51671.1"/>
    </source>
</evidence>
<sequence>MTAATQAALTAQDEKWRQLLEDKAAAALAAEAAKEAAEQQWQQKLHVKGTQEADMARQLADKEVARQQALEDRAAAAAAAAVAVKEAEQLRLELQREVNASKAAMADSGRALEAERAHHTK</sequence>
<evidence type="ECO:0000256" key="1">
    <source>
        <dbReference type="SAM" id="MobiDB-lite"/>
    </source>
</evidence>
<feature type="region of interest" description="Disordered" evidence="1">
    <location>
        <begin position="97"/>
        <end position="121"/>
    </location>
</feature>
<organism evidence="2 3">
    <name type="scientific">Astrephomene gubernaculifera</name>
    <dbReference type="NCBI Taxonomy" id="47775"/>
    <lineage>
        <taxon>Eukaryota</taxon>
        <taxon>Viridiplantae</taxon>
        <taxon>Chlorophyta</taxon>
        <taxon>core chlorophytes</taxon>
        <taxon>Chlorophyceae</taxon>
        <taxon>CS clade</taxon>
        <taxon>Chlamydomonadales</taxon>
        <taxon>Astrephomenaceae</taxon>
        <taxon>Astrephomene</taxon>
    </lineage>
</organism>
<feature type="non-terminal residue" evidence="2">
    <location>
        <position position="1"/>
    </location>
</feature>